<reference evidence="2" key="1">
    <citation type="submission" date="2021-01" db="EMBL/GenBank/DDBJ databases">
        <authorList>
            <person name="Corre E."/>
            <person name="Pelletier E."/>
            <person name="Niang G."/>
            <person name="Scheremetjew M."/>
            <person name="Finn R."/>
            <person name="Kale V."/>
            <person name="Holt S."/>
            <person name="Cochrane G."/>
            <person name="Meng A."/>
            <person name="Brown T."/>
            <person name="Cohen L."/>
        </authorList>
    </citation>
    <scope>NUCLEOTIDE SEQUENCE</scope>
    <source>
        <strain evidence="2">CCAP 1951/1</strain>
    </source>
</reference>
<dbReference type="SUPFAM" id="SSF81383">
    <property type="entry name" value="F-box domain"/>
    <property type="match status" value="1"/>
</dbReference>
<dbReference type="EMBL" id="HBGF01028636">
    <property type="protein sequence ID" value="CAD9124212.1"/>
    <property type="molecule type" value="Transcribed_RNA"/>
</dbReference>
<protein>
    <recommendedName>
        <fullName evidence="1">F-box domain-containing protein</fullName>
    </recommendedName>
</protein>
<proteinExistence type="predicted"/>
<sequence length="229" mass="25834">MPHRTRAFDIPKVAWAILCYLQPHEVARARAVCRRIRDLASADSLWLTIAGNLLLRRLLPRQLPQGILSYLVSNTMTGASLCGKYTYAGTTSVKEATLLITPARLGFRRNVARVSLEVCFADMEWQATEVCTGVMRYSVRDKKFIIVTRRKGIRGMVNGPRLSLIAAPHRRAWLDEKPEHFERNRNGLRLVLTVEEPCTWSTLGKDVNDLIVVTRRAPELDIDADVPAA</sequence>
<gene>
    <name evidence="2" type="ORF">NDES1114_LOCUS18975</name>
</gene>
<dbReference type="InterPro" id="IPR001810">
    <property type="entry name" value="F-box_dom"/>
</dbReference>
<evidence type="ECO:0000259" key="1">
    <source>
        <dbReference type="Pfam" id="PF12937"/>
    </source>
</evidence>
<evidence type="ECO:0000313" key="2">
    <source>
        <dbReference type="EMBL" id="CAD9124212.1"/>
    </source>
</evidence>
<name>A0A7S1M7S1_NEODS</name>
<feature type="domain" description="F-box" evidence="1">
    <location>
        <begin position="13"/>
        <end position="48"/>
    </location>
</feature>
<dbReference type="Gene3D" id="1.20.1280.50">
    <property type="match status" value="1"/>
</dbReference>
<dbReference type="AlphaFoldDB" id="A0A7S1M7S1"/>
<organism evidence="2">
    <name type="scientific">Neobodo designis</name>
    <name type="common">Flagellated protozoan</name>
    <name type="synonym">Bodo designis</name>
    <dbReference type="NCBI Taxonomy" id="312471"/>
    <lineage>
        <taxon>Eukaryota</taxon>
        <taxon>Discoba</taxon>
        <taxon>Euglenozoa</taxon>
        <taxon>Kinetoplastea</taxon>
        <taxon>Metakinetoplastina</taxon>
        <taxon>Neobodonida</taxon>
        <taxon>Neobodo</taxon>
    </lineage>
</organism>
<accession>A0A7S1M7S1</accession>
<dbReference type="Pfam" id="PF12937">
    <property type="entry name" value="F-box-like"/>
    <property type="match status" value="1"/>
</dbReference>
<dbReference type="InterPro" id="IPR036047">
    <property type="entry name" value="F-box-like_dom_sf"/>
</dbReference>